<feature type="domain" description="Bacteriophage Mx8 p63 C-terminal" evidence="1">
    <location>
        <begin position="76"/>
        <end position="159"/>
    </location>
</feature>
<name>C2G4W0_SPHSI</name>
<dbReference type="RefSeq" id="WP_003004679.1">
    <property type="nucleotide sequence ID" value="NZ_GG668630.1"/>
</dbReference>
<organism evidence="2 3">
    <name type="scientific">Sphingobacterium spiritivorum ATCC 33300</name>
    <dbReference type="NCBI Taxonomy" id="525372"/>
    <lineage>
        <taxon>Bacteria</taxon>
        <taxon>Pseudomonadati</taxon>
        <taxon>Bacteroidota</taxon>
        <taxon>Sphingobacteriia</taxon>
        <taxon>Sphingobacteriales</taxon>
        <taxon>Sphingobacteriaceae</taxon>
        <taxon>Sphingobacterium</taxon>
    </lineage>
</organism>
<gene>
    <name evidence="2" type="ORF">HMPREF0765_4616</name>
</gene>
<dbReference type="AlphaFoldDB" id="C2G4W0"/>
<sequence>MKKREDKIVASFLHPSVDKKQDHLSKEALQELIFDLTEAPVKEKFSDFNLDRENEKILLTGGREISLSDIKDKLDIFITAYASEYIKRFPQSFYDEIYRLNNWPIPKNKTFRKFIIGRYTNELIYMRFTNEGLSKLQIMNPYVRMFTREFKHFQFLNDEAKILLDRFIYEATECMKECTTWYEFRLKYGIRYNLNVQLRMFEQLGSIK</sequence>
<proteinExistence type="predicted"/>
<reference evidence="2 3" key="1">
    <citation type="submission" date="2009-01" db="EMBL/GenBank/DDBJ databases">
        <authorList>
            <person name="Qin X."/>
            <person name="Bachman B."/>
            <person name="Battles P."/>
            <person name="Bell A."/>
            <person name="Bess C."/>
            <person name="Bickham C."/>
            <person name="Chaboub L."/>
            <person name="Chen D."/>
            <person name="Coyle M."/>
            <person name="Deiros D.R."/>
            <person name="Dinh H."/>
            <person name="Forbes L."/>
            <person name="Fowler G."/>
            <person name="Francisco L."/>
            <person name="Fu Q."/>
            <person name="Gubbala S."/>
            <person name="Hale W."/>
            <person name="Han Y."/>
            <person name="Hemphill L."/>
            <person name="Highlander S.K."/>
            <person name="Hirani K."/>
            <person name="Hogues M."/>
            <person name="Jackson L."/>
            <person name="Jakkamsetti A."/>
            <person name="Javaid M."/>
            <person name="Jiang H."/>
            <person name="Korchina V."/>
            <person name="Kovar C."/>
            <person name="Lara F."/>
            <person name="Lee S."/>
            <person name="Mata R."/>
            <person name="Mathew T."/>
            <person name="Moen C."/>
            <person name="Morales K."/>
            <person name="Munidasa M."/>
            <person name="Nazareth L."/>
            <person name="Ngo R."/>
            <person name="Nguyen L."/>
            <person name="Okwuonu G."/>
            <person name="Ongeri F."/>
            <person name="Patil S."/>
            <person name="Petrosino J."/>
            <person name="Pham C."/>
            <person name="Pham P."/>
            <person name="Pu L.-L."/>
            <person name="Puazo M."/>
            <person name="Raj R."/>
            <person name="Reid J."/>
            <person name="Rouhana J."/>
            <person name="Saada N."/>
            <person name="Shang Y."/>
            <person name="Simmons D."/>
            <person name="Thornton R."/>
            <person name="Warren J."/>
            <person name="Weissenberger G."/>
            <person name="Zhang J."/>
            <person name="Zhang L."/>
            <person name="Zhou C."/>
            <person name="Zhu D."/>
            <person name="Muzny D."/>
            <person name="Worley K."/>
            <person name="Gibbs R."/>
        </authorList>
    </citation>
    <scope>NUCLEOTIDE SEQUENCE [LARGE SCALE GENOMIC DNA]</scope>
    <source>
        <strain evidence="2 3">ATCC 33300</strain>
    </source>
</reference>
<evidence type="ECO:0000259" key="1">
    <source>
        <dbReference type="Pfam" id="PF10546"/>
    </source>
</evidence>
<accession>C2G4W0</accession>
<comment type="caution">
    <text evidence="2">The sequence shown here is derived from an EMBL/GenBank/DDBJ whole genome shotgun (WGS) entry which is preliminary data.</text>
</comment>
<evidence type="ECO:0000313" key="3">
    <source>
        <dbReference type="Proteomes" id="UP000006241"/>
    </source>
</evidence>
<dbReference type="Pfam" id="PF10546">
    <property type="entry name" value="P63C"/>
    <property type="match status" value="1"/>
</dbReference>
<dbReference type="InterPro" id="IPR018874">
    <property type="entry name" value="Phage_Mx8_p63_C"/>
</dbReference>
<evidence type="ECO:0000313" key="2">
    <source>
        <dbReference type="EMBL" id="EEI89711.1"/>
    </source>
</evidence>
<protein>
    <recommendedName>
        <fullName evidence="1">Bacteriophage Mx8 p63 C-terminal domain-containing protein</fullName>
    </recommendedName>
</protein>
<dbReference type="Proteomes" id="UP000006241">
    <property type="component" value="Unassembled WGS sequence"/>
</dbReference>
<dbReference type="HOGENOM" id="CLU_1320228_0_0_10"/>
<dbReference type="EMBL" id="ACHB01000100">
    <property type="protein sequence ID" value="EEI89711.1"/>
    <property type="molecule type" value="Genomic_DNA"/>
</dbReference>